<keyword evidence="2" id="KW-1133">Transmembrane helix</keyword>
<dbReference type="InterPro" id="IPR001304">
    <property type="entry name" value="C-type_lectin-like"/>
</dbReference>
<dbReference type="InterPro" id="IPR016186">
    <property type="entry name" value="C-type_lectin-like/link_sf"/>
</dbReference>
<evidence type="ECO:0000259" key="4">
    <source>
        <dbReference type="PROSITE" id="PS50041"/>
    </source>
</evidence>
<feature type="domain" description="C-type lectin" evidence="4">
    <location>
        <begin position="342"/>
        <end position="465"/>
    </location>
</feature>
<dbReference type="PANTHER" id="PTHR22803">
    <property type="entry name" value="MANNOSE, PHOSPHOLIPASE, LECTIN RECEPTOR RELATED"/>
    <property type="match status" value="1"/>
</dbReference>
<feature type="transmembrane region" description="Helical" evidence="2">
    <location>
        <begin position="516"/>
        <end position="540"/>
    </location>
</feature>
<feature type="domain" description="C-type lectin" evidence="4">
    <location>
        <begin position="45"/>
        <end position="173"/>
    </location>
</feature>
<evidence type="ECO:0000256" key="2">
    <source>
        <dbReference type="SAM" id="Phobius"/>
    </source>
</evidence>
<dbReference type="PROSITE" id="PS50041">
    <property type="entry name" value="C_TYPE_LECTIN_2"/>
    <property type="match status" value="3"/>
</dbReference>
<keyword evidence="6" id="KW-1185">Reference proteome</keyword>
<evidence type="ECO:0000313" key="5">
    <source>
        <dbReference type="EMBL" id="KAG8179316.1"/>
    </source>
</evidence>
<dbReference type="AlphaFoldDB" id="A0AAV6U5V3"/>
<sequence length="579" mass="66892">MAKRRHILFIIFYFQNGFCSGEEVSDKSNPHAETASSCSKGWFEFGNMCYKLGGKNNKVRRLPWDQASERCREEYKGTLATVHSQEINDFLVAFFLVGIQENLWIGLHDRINESVYTWDDGSPVNYLNWEPLQPRAEDTEREDCVEMVHHPSQGITGQWNDLDCGVKYQFVCQKEKGKYNEDYSDPRFCPTEVGGGYRKTTSCFHVVEEQKTWSDAEDHCIKTYKGHLVTITSFPTDIFVNYIIENKETNMWIGIRTKIGLQQQWSSGWYVSYEQWALGEKPEELEGGLCVARNYEGKWTSHVCTKLFSFVCEYSTDKPPVLKRTTDGTSCPDVQPSWRDLGGDFCYYFEAKYLLSWYEANFFCMRRGGTLLILNTQEEAQILQNFVKFKISSVYYQHHALFIGLYRHMQHDEEFVWVDGQLRRNFTLWAKDEPNTEKEQCVEMRSVDMLWNDIDCKGARGYICSVQKASSRQAPDGNTTTIHHYSPTFPSHQGPDGKTNTTAIQPTSPSCYTTTVLVAVVVCVLFFSGLIGVIVFYFCFSSARYERMKKNSNTKLQGNKPQYRSEIVVYDDGTYADMI</sequence>
<dbReference type="SMART" id="SM00034">
    <property type="entry name" value="CLECT"/>
    <property type="match status" value="3"/>
</dbReference>
<dbReference type="Gene3D" id="3.10.100.10">
    <property type="entry name" value="Mannose-Binding Protein A, subunit A"/>
    <property type="match status" value="3"/>
</dbReference>
<keyword evidence="2" id="KW-0812">Transmembrane</keyword>
<comment type="caution">
    <text evidence="5">The sequence shown here is derived from an EMBL/GenBank/DDBJ whole genome shotgun (WGS) entry which is preliminary data.</text>
</comment>
<gene>
    <name evidence="5" type="ORF">JTE90_021985</name>
</gene>
<evidence type="ECO:0000256" key="3">
    <source>
        <dbReference type="SAM" id="SignalP"/>
    </source>
</evidence>
<dbReference type="SUPFAM" id="SSF56436">
    <property type="entry name" value="C-type lectin-like"/>
    <property type="match status" value="3"/>
</dbReference>
<keyword evidence="1" id="KW-1015">Disulfide bond</keyword>
<dbReference type="Pfam" id="PF00059">
    <property type="entry name" value="Lectin_C"/>
    <property type="match status" value="3"/>
</dbReference>
<dbReference type="PROSITE" id="PS00615">
    <property type="entry name" value="C_TYPE_LECTIN_1"/>
    <property type="match status" value="1"/>
</dbReference>
<proteinExistence type="predicted"/>
<evidence type="ECO:0000256" key="1">
    <source>
        <dbReference type="ARBA" id="ARBA00023157"/>
    </source>
</evidence>
<dbReference type="Proteomes" id="UP000827092">
    <property type="component" value="Unassembled WGS sequence"/>
</dbReference>
<dbReference type="CDD" id="cd00037">
    <property type="entry name" value="CLECT"/>
    <property type="match status" value="2"/>
</dbReference>
<organism evidence="5 6">
    <name type="scientific">Oedothorax gibbosus</name>
    <dbReference type="NCBI Taxonomy" id="931172"/>
    <lineage>
        <taxon>Eukaryota</taxon>
        <taxon>Metazoa</taxon>
        <taxon>Ecdysozoa</taxon>
        <taxon>Arthropoda</taxon>
        <taxon>Chelicerata</taxon>
        <taxon>Arachnida</taxon>
        <taxon>Araneae</taxon>
        <taxon>Araneomorphae</taxon>
        <taxon>Entelegynae</taxon>
        <taxon>Araneoidea</taxon>
        <taxon>Linyphiidae</taxon>
        <taxon>Erigoninae</taxon>
        <taxon>Oedothorax</taxon>
    </lineage>
</organism>
<feature type="signal peptide" evidence="3">
    <location>
        <begin position="1"/>
        <end position="21"/>
    </location>
</feature>
<evidence type="ECO:0000313" key="6">
    <source>
        <dbReference type="Proteomes" id="UP000827092"/>
    </source>
</evidence>
<dbReference type="InterPro" id="IPR018378">
    <property type="entry name" value="C-type_lectin_CS"/>
</dbReference>
<dbReference type="InterPro" id="IPR016187">
    <property type="entry name" value="CTDL_fold"/>
</dbReference>
<dbReference type="InterPro" id="IPR050111">
    <property type="entry name" value="C-type_lectin/snaclec_domain"/>
</dbReference>
<protein>
    <recommendedName>
        <fullName evidence="4">C-type lectin domain-containing protein</fullName>
    </recommendedName>
</protein>
<feature type="chain" id="PRO_5043989324" description="C-type lectin domain-containing protein" evidence="3">
    <location>
        <begin position="22"/>
        <end position="579"/>
    </location>
</feature>
<keyword evidence="3" id="KW-0732">Signal</keyword>
<feature type="domain" description="C-type lectin" evidence="4">
    <location>
        <begin position="199"/>
        <end position="313"/>
    </location>
</feature>
<accession>A0AAV6U5V3</accession>
<reference evidence="5 6" key="1">
    <citation type="journal article" date="2022" name="Nat. Ecol. Evol.">
        <title>A masculinizing supergene underlies an exaggerated male reproductive morph in a spider.</title>
        <authorList>
            <person name="Hendrickx F."/>
            <person name="De Corte Z."/>
            <person name="Sonet G."/>
            <person name="Van Belleghem S.M."/>
            <person name="Kostlbacher S."/>
            <person name="Vangestel C."/>
        </authorList>
    </citation>
    <scope>NUCLEOTIDE SEQUENCE [LARGE SCALE GENOMIC DNA]</scope>
    <source>
        <strain evidence="5">W744_W776</strain>
    </source>
</reference>
<name>A0AAV6U5V3_9ARAC</name>
<keyword evidence="2" id="KW-0472">Membrane</keyword>
<dbReference type="EMBL" id="JAFNEN010000637">
    <property type="protein sequence ID" value="KAG8179316.1"/>
    <property type="molecule type" value="Genomic_DNA"/>
</dbReference>